<organism evidence="2 3">
    <name type="scientific">Caerostris darwini</name>
    <dbReference type="NCBI Taxonomy" id="1538125"/>
    <lineage>
        <taxon>Eukaryota</taxon>
        <taxon>Metazoa</taxon>
        <taxon>Ecdysozoa</taxon>
        <taxon>Arthropoda</taxon>
        <taxon>Chelicerata</taxon>
        <taxon>Arachnida</taxon>
        <taxon>Araneae</taxon>
        <taxon>Araneomorphae</taxon>
        <taxon>Entelegynae</taxon>
        <taxon>Araneoidea</taxon>
        <taxon>Araneidae</taxon>
        <taxon>Caerostris</taxon>
    </lineage>
</organism>
<sequence length="623" mass="70083">MKSSKSLHKIESAIPIAENNDAAAFVNSEKMGHSSDCNKFKKKTAKKVRYSKKNVNNLSQNVLNQSVIYKNRIKSLEKNNRNLALALQHKRILETEKQNLLVANLKYVNIMNLSRSKVMDVVTSLKNATEYLNEIVVLLNLHAIEDQSELTSNNAIYRDDLRQQLKKLNISPIKEVEEAVSENENSNELFKTCEIADSKGEKTLFEGKASALNKKIIKKKTKTSSKNSKSSPNSSSRQTTSKQKKIPSKTFKPSSSDNSRNTTSNNFQEVDSAPSIASKKQLMLAETSSNHESILNSKLSSNSEKSLQKKSLRKISSKNWVVLNHNKVHESFDAENLILENSNSALQNQLEKEVSCENINKTPDLPKNSDETEDISKTIIDISHMIEHNKQSPSKKIVHLDNRICPLVENISENFSNNTDNFNNQLPFGDVPTVNKSSLISLKNVSIDSLCDPIVNETTESNHSEKALNRSKKKAKLVKKVESSKNAKYRKVSNLKSRNNVQSYCEDDSIEKIKKIGNSRIRKRSTVGKKKCSIPLKKTPLNSNREILDNVKEIKKDTFLVTAEVHCSLDDGASKEKSNSVESVAQDIQPTVVLMDIFKSKVASDYLKENEHLIKEISKNLLK</sequence>
<proteinExistence type="predicted"/>
<protein>
    <submittedName>
        <fullName evidence="2">Shugoshin_C domain-containing protein</fullName>
    </submittedName>
</protein>
<feature type="region of interest" description="Disordered" evidence="1">
    <location>
        <begin position="216"/>
        <end position="305"/>
    </location>
</feature>
<dbReference type="EMBL" id="BPLQ01014198">
    <property type="protein sequence ID" value="GIY77961.1"/>
    <property type="molecule type" value="Genomic_DNA"/>
</dbReference>
<evidence type="ECO:0000313" key="3">
    <source>
        <dbReference type="Proteomes" id="UP001054837"/>
    </source>
</evidence>
<feature type="compositionally biased region" description="Low complexity" evidence="1">
    <location>
        <begin position="292"/>
        <end position="305"/>
    </location>
</feature>
<evidence type="ECO:0000313" key="2">
    <source>
        <dbReference type="EMBL" id="GIY77961.1"/>
    </source>
</evidence>
<name>A0AAV4W5D1_9ARAC</name>
<reference evidence="2 3" key="1">
    <citation type="submission" date="2021-06" db="EMBL/GenBank/DDBJ databases">
        <title>Caerostris darwini draft genome.</title>
        <authorList>
            <person name="Kono N."/>
            <person name="Arakawa K."/>
        </authorList>
    </citation>
    <scope>NUCLEOTIDE SEQUENCE [LARGE SCALE GENOMIC DNA]</scope>
</reference>
<comment type="caution">
    <text evidence="2">The sequence shown here is derived from an EMBL/GenBank/DDBJ whole genome shotgun (WGS) entry which is preliminary data.</text>
</comment>
<accession>A0AAV4W5D1</accession>
<dbReference type="Proteomes" id="UP001054837">
    <property type="component" value="Unassembled WGS sequence"/>
</dbReference>
<feature type="compositionally biased region" description="Low complexity" evidence="1">
    <location>
        <begin position="224"/>
        <end position="241"/>
    </location>
</feature>
<dbReference type="AlphaFoldDB" id="A0AAV4W5D1"/>
<evidence type="ECO:0000256" key="1">
    <source>
        <dbReference type="SAM" id="MobiDB-lite"/>
    </source>
</evidence>
<gene>
    <name evidence="2" type="primary">AVEN_116801_1</name>
    <name evidence="2" type="ORF">CDAR_573021</name>
</gene>
<feature type="compositionally biased region" description="Low complexity" evidence="1">
    <location>
        <begin position="254"/>
        <end position="266"/>
    </location>
</feature>
<keyword evidence="3" id="KW-1185">Reference proteome</keyword>